<evidence type="ECO:0000256" key="3">
    <source>
        <dbReference type="ARBA" id="ARBA00022840"/>
    </source>
</evidence>
<protein>
    <submittedName>
        <fullName evidence="5">NitT/TauT family transport system ATP-binding protein</fullName>
    </submittedName>
</protein>
<evidence type="ECO:0000313" key="5">
    <source>
        <dbReference type="EMBL" id="SOC49494.1"/>
    </source>
</evidence>
<dbReference type="PANTHER" id="PTHR42788">
    <property type="entry name" value="TAURINE IMPORT ATP-BINDING PROTEIN-RELATED"/>
    <property type="match status" value="1"/>
</dbReference>
<feature type="domain" description="ABC transporter" evidence="4">
    <location>
        <begin position="17"/>
        <end position="249"/>
    </location>
</feature>
<evidence type="ECO:0000313" key="6">
    <source>
        <dbReference type="Proteomes" id="UP000219435"/>
    </source>
</evidence>
<dbReference type="EMBL" id="OBQI01000003">
    <property type="protein sequence ID" value="SOC49494.1"/>
    <property type="molecule type" value="Genomic_DNA"/>
</dbReference>
<keyword evidence="3 5" id="KW-0067">ATP-binding</keyword>
<dbReference type="CDD" id="cd03293">
    <property type="entry name" value="ABC_NrtD_SsuB_transporters"/>
    <property type="match status" value="1"/>
</dbReference>
<name>A0A285V5U0_9ACTN</name>
<dbReference type="PANTHER" id="PTHR42788:SF13">
    <property type="entry name" value="ALIPHATIC SULFONATES IMPORT ATP-BINDING PROTEIN SSUB"/>
    <property type="match status" value="1"/>
</dbReference>
<organism evidence="5 6">
    <name type="scientific">Blastococcus aggregatus</name>
    <dbReference type="NCBI Taxonomy" id="38502"/>
    <lineage>
        <taxon>Bacteria</taxon>
        <taxon>Bacillati</taxon>
        <taxon>Actinomycetota</taxon>
        <taxon>Actinomycetes</taxon>
        <taxon>Geodermatophilales</taxon>
        <taxon>Geodermatophilaceae</taxon>
        <taxon>Blastococcus</taxon>
    </lineage>
</organism>
<keyword evidence="2" id="KW-0547">Nucleotide-binding</keyword>
<dbReference type="PROSITE" id="PS50893">
    <property type="entry name" value="ABC_TRANSPORTER_2"/>
    <property type="match status" value="1"/>
</dbReference>
<proteinExistence type="predicted"/>
<dbReference type="SMART" id="SM00382">
    <property type="entry name" value="AAA"/>
    <property type="match status" value="1"/>
</dbReference>
<dbReference type="InterPro" id="IPR050166">
    <property type="entry name" value="ABC_transporter_ATP-bind"/>
</dbReference>
<gene>
    <name evidence="5" type="ORF">SAMN05660748_2221</name>
</gene>
<keyword evidence="1" id="KW-0813">Transport</keyword>
<dbReference type="InterPro" id="IPR027417">
    <property type="entry name" value="P-loop_NTPase"/>
</dbReference>
<dbReference type="PROSITE" id="PS00211">
    <property type="entry name" value="ABC_TRANSPORTER_1"/>
    <property type="match status" value="1"/>
</dbReference>
<dbReference type="Gene3D" id="3.40.50.300">
    <property type="entry name" value="P-loop containing nucleotide triphosphate hydrolases"/>
    <property type="match status" value="1"/>
</dbReference>
<dbReference type="AlphaFoldDB" id="A0A285V5U0"/>
<accession>A0A285V5U0</accession>
<dbReference type="InterPro" id="IPR003593">
    <property type="entry name" value="AAA+_ATPase"/>
</dbReference>
<dbReference type="GO" id="GO:0005524">
    <property type="term" value="F:ATP binding"/>
    <property type="evidence" value="ECO:0007669"/>
    <property type="project" value="UniProtKB-KW"/>
</dbReference>
<dbReference type="SUPFAM" id="SSF52540">
    <property type="entry name" value="P-loop containing nucleoside triphosphate hydrolases"/>
    <property type="match status" value="1"/>
</dbReference>
<sequence>MSGNAAMETKSTSVGTIEVSGVSHDYQTTKGKVAALEDISFSAPAGKFISLVGPSGCGKSSLLMVLAGLMTPTRGQVRLDGRVTSGPQPDQVAVAFQDACLLPWRSSLDNVSFPLELRGVSRSEREEQGRQALAKVGLSGFADRYPRELSGGMRQRVAVARALIQRPSVLLMDEPFGALDEQTRMDMGEELLSLWDEIRNTVIFVTHNLTEAVYLSDEVIVMAAGPGRIIERVTVDLPRPRAIEITETEEFLHLRNRIWRLIRSH</sequence>
<keyword evidence="6" id="KW-1185">Reference proteome</keyword>
<dbReference type="Proteomes" id="UP000219435">
    <property type="component" value="Unassembled WGS sequence"/>
</dbReference>
<dbReference type="OrthoDB" id="8773773at2"/>
<dbReference type="Pfam" id="PF00005">
    <property type="entry name" value="ABC_tran"/>
    <property type="match status" value="1"/>
</dbReference>
<dbReference type="InterPro" id="IPR017871">
    <property type="entry name" value="ABC_transporter-like_CS"/>
</dbReference>
<dbReference type="GO" id="GO:0016887">
    <property type="term" value="F:ATP hydrolysis activity"/>
    <property type="evidence" value="ECO:0007669"/>
    <property type="project" value="InterPro"/>
</dbReference>
<evidence type="ECO:0000256" key="1">
    <source>
        <dbReference type="ARBA" id="ARBA00022448"/>
    </source>
</evidence>
<reference evidence="6" key="1">
    <citation type="submission" date="2017-08" db="EMBL/GenBank/DDBJ databases">
        <authorList>
            <person name="Varghese N."/>
            <person name="Submissions S."/>
        </authorList>
    </citation>
    <scope>NUCLEOTIDE SEQUENCE [LARGE SCALE GENOMIC DNA]</scope>
    <source>
        <strain evidence="6">DSM 4725</strain>
    </source>
</reference>
<dbReference type="InterPro" id="IPR003439">
    <property type="entry name" value="ABC_transporter-like_ATP-bd"/>
</dbReference>
<evidence type="ECO:0000256" key="2">
    <source>
        <dbReference type="ARBA" id="ARBA00022741"/>
    </source>
</evidence>
<evidence type="ECO:0000259" key="4">
    <source>
        <dbReference type="PROSITE" id="PS50893"/>
    </source>
</evidence>